<dbReference type="Pfam" id="PF00096">
    <property type="entry name" value="zf-C2H2"/>
    <property type="match status" value="12"/>
</dbReference>
<keyword evidence="4" id="KW-0677">Repeat</keyword>
<accession>A0ABP0FD46</accession>
<dbReference type="EMBL" id="CAWYQH010000024">
    <property type="protein sequence ID" value="CAK8676217.1"/>
    <property type="molecule type" value="Genomic_DNA"/>
</dbReference>
<dbReference type="SMART" id="SM00355">
    <property type="entry name" value="ZnF_C2H2"/>
    <property type="match status" value="18"/>
</dbReference>
<dbReference type="PANTHER" id="PTHR24393">
    <property type="entry name" value="ZINC FINGER PROTEIN"/>
    <property type="match status" value="1"/>
</dbReference>
<dbReference type="Gene3D" id="3.30.160.60">
    <property type="entry name" value="Classic Zinc Finger"/>
    <property type="match status" value="12"/>
</dbReference>
<comment type="subcellular location">
    <subcellularLocation>
        <location evidence="1">Nucleus</location>
    </subcellularLocation>
</comment>
<feature type="domain" description="C2H2-type" evidence="13">
    <location>
        <begin position="441"/>
        <end position="469"/>
    </location>
</feature>
<evidence type="ECO:0000256" key="2">
    <source>
        <dbReference type="ARBA" id="ARBA00006991"/>
    </source>
</evidence>
<keyword evidence="8" id="KW-0238">DNA-binding</keyword>
<feature type="domain" description="C2H2-type" evidence="13">
    <location>
        <begin position="865"/>
        <end position="893"/>
    </location>
</feature>
<dbReference type="InterPro" id="IPR013087">
    <property type="entry name" value="Znf_C2H2_type"/>
</dbReference>
<keyword evidence="3" id="KW-0479">Metal-binding</keyword>
<dbReference type="PROSITE" id="PS00028">
    <property type="entry name" value="ZINC_FINGER_C2H2_1"/>
    <property type="match status" value="16"/>
</dbReference>
<dbReference type="InterPro" id="IPR041697">
    <property type="entry name" value="Znf-C2H2_11"/>
</dbReference>
<keyword evidence="15" id="KW-1185">Reference proteome</keyword>
<feature type="domain" description="C2H2-type" evidence="13">
    <location>
        <begin position="470"/>
        <end position="498"/>
    </location>
</feature>
<dbReference type="PROSITE" id="PS50157">
    <property type="entry name" value="ZINC_FINGER_C2H2_2"/>
    <property type="match status" value="18"/>
</dbReference>
<name>A0ABP0FD46_CLALP</name>
<comment type="similarity">
    <text evidence="2">Belongs to the krueppel C2H2-type zinc-finger protein family.</text>
</comment>
<feature type="domain" description="C2H2-type" evidence="13">
    <location>
        <begin position="923"/>
        <end position="951"/>
    </location>
</feature>
<feature type="domain" description="C2H2-type" evidence="13">
    <location>
        <begin position="833"/>
        <end position="861"/>
    </location>
</feature>
<evidence type="ECO:0000256" key="10">
    <source>
        <dbReference type="ARBA" id="ARBA00023242"/>
    </source>
</evidence>
<evidence type="ECO:0000256" key="5">
    <source>
        <dbReference type="ARBA" id="ARBA00022771"/>
    </source>
</evidence>
<evidence type="ECO:0000256" key="9">
    <source>
        <dbReference type="ARBA" id="ARBA00023163"/>
    </source>
</evidence>
<comment type="caution">
    <text evidence="14">The sequence shown here is derived from an EMBL/GenBank/DDBJ whole genome shotgun (WGS) entry which is preliminary data.</text>
</comment>
<evidence type="ECO:0000313" key="15">
    <source>
        <dbReference type="Proteomes" id="UP001642483"/>
    </source>
</evidence>
<feature type="domain" description="C2H2-type" evidence="13">
    <location>
        <begin position="296"/>
        <end position="324"/>
    </location>
</feature>
<feature type="domain" description="C2H2-type" evidence="13">
    <location>
        <begin position="414"/>
        <end position="442"/>
    </location>
</feature>
<keyword evidence="10" id="KW-0539">Nucleus</keyword>
<feature type="domain" description="C2H2-type" evidence="13">
    <location>
        <begin position="598"/>
        <end position="626"/>
    </location>
</feature>
<proteinExistence type="inferred from homology"/>
<feature type="domain" description="C2H2-type" evidence="13">
    <location>
        <begin position="265"/>
        <end position="293"/>
    </location>
</feature>
<dbReference type="InterPro" id="IPR036236">
    <property type="entry name" value="Znf_C2H2_sf"/>
</dbReference>
<dbReference type="PANTHER" id="PTHR24393:SF15">
    <property type="entry name" value="IP01243P-RELATED"/>
    <property type="match status" value="1"/>
</dbReference>
<gene>
    <name evidence="14" type="ORF">CVLEPA_LOCUS5690</name>
</gene>
<feature type="domain" description="C2H2-type" evidence="13">
    <location>
        <begin position="571"/>
        <end position="594"/>
    </location>
</feature>
<dbReference type="SUPFAM" id="SSF57667">
    <property type="entry name" value="beta-beta-alpha zinc fingers"/>
    <property type="match status" value="10"/>
</dbReference>
<evidence type="ECO:0000256" key="12">
    <source>
        <dbReference type="SAM" id="MobiDB-lite"/>
    </source>
</evidence>
<reference evidence="14 15" key="1">
    <citation type="submission" date="2024-02" db="EMBL/GenBank/DDBJ databases">
        <authorList>
            <person name="Daric V."/>
            <person name="Darras S."/>
        </authorList>
    </citation>
    <scope>NUCLEOTIDE SEQUENCE [LARGE SCALE GENOMIC DNA]</scope>
</reference>
<dbReference type="Pfam" id="PF16622">
    <property type="entry name" value="zf-C2H2_11"/>
    <property type="match status" value="1"/>
</dbReference>
<feature type="domain" description="C2H2-type" evidence="13">
    <location>
        <begin position="709"/>
        <end position="737"/>
    </location>
</feature>
<feature type="domain" description="C2H2-type" evidence="13">
    <location>
        <begin position="499"/>
        <end position="522"/>
    </location>
</feature>
<feature type="domain" description="C2H2-type" evidence="13">
    <location>
        <begin position="806"/>
        <end position="832"/>
    </location>
</feature>
<sequence length="1053" mass="116827">MKESAFKRVQDGRVSWNTLPDYFHEMCNHCMCKLEDQRTQNMDTYWIPTSSAVVGTMPATNSIQPENCNKLKETDISVISQPTMVNFANIFAGATAAVASSATANSELHGGKNFMIGHAHGVPSLNQITIPPANQLSKRNGVFPMTASLPGMATINNLGMANANVIISGSSAPINDNLQQVVANQLTFTSSSQMRISVAKDFIQQAAAESGVTMAVNADGSSHMQPHVYAVPHQASQSTSSLSGGQLVPVATVPVTSSPEEDQNLKCSECNKTFKQAGQLSYHAFVAHAQLQARPHKCRSCPESFLEAHHLQDHVKAVHSNNDGQGGLRYTCSECQNSFDNGGHLNYHIYMAHTVQGSRTMPHICNECGKSFMKPNLLNAHMKNVHGTTNSIASNSNVTNTQFSLQLPDAGKQYACTDCDKVFKLPLYLKQHMLSSHDKPHKCEECGKGFGRRSDLNRHMRGVHMRERPHCCNKCGWTFAEAGNLKHHMLAVHSKEKNFRCSVCSKCFSISSYLKTHMVRVHGLTDNGKSTTITSTGVQQNNQQTFMLPNGSQNNPNLNVTPVAVAQSHVNRCFECGQVFANAAMLQNHVMSTHPQPFWCTVCGEGFSQAFQLQSHLQVRHTDRSSMSTVVAPVVGDAHRDIRAPTLAHVINPQSDLSSLTNISEAEKCATCNVYIDKNSKPHVCPGLKFQQAALTAAAAMAMAGERPHLCTKCGKGFKTATHLKQHVRCVHTKDRPHKCNHCSKTFARMSDLNRHVKGVHEKLKPATKVLRLMNLKCTECGAAFAETSQLKRHILTIHLHQRPCFKCADCQEGFPDETSFKVHICHEDERPHTCTVCNKRFAEPTQLRRHIRSAHSQHASQQQHKCFDCLRTFTRPVDLDRHIHAVHLKEKPHKCGYCGKFFGLHGNLNKHIRAVHMLEKPHQCVECGKCFAHIGVLKRHLRDIHFYDRRPAHSNPRTKNCTTNIMSNNQQQEQTQPHITVLQALEVIQQSQPPLQQQQQHTQPQQVMQSSHAAPLAVIHPSAQTPQHPHQVLQASSQVIQESLPQTPTPIT</sequence>
<evidence type="ECO:0000256" key="6">
    <source>
        <dbReference type="ARBA" id="ARBA00022833"/>
    </source>
</evidence>
<dbReference type="Proteomes" id="UP001642483">
    <property type="component" value="Unassembled WGS sequence"/>
</dbReference>
<evidence type="ECO:0000259" key="13">
    <source>
        <dbReference type="PROSITE" id="PS50157"/>
    </source>
</evidence>
<protein>
    <recommendedName>
        <fullName evidence="13">C2H2-type domain-containing protein</fullName>
    </recommendedName>
</protein>
<evidence type="ECO:0000256" key="8">
    <source>
        <dbReference type="ARBA" id="ARBA00023125"/>
    </source>
</evidence>
<evidence type="ECO:0000256" key="1">
    <source>
        <dbReference type="ARBA" id="ARBA00004123"/>
    </source>
</evidence>
<evidence type="ECO:0000313" key="14">
    <source>
        <dbReference type="EMBL" id="CAK8676217.1"/>
    </source>
</evidence>
<feature type="domain" description="C2H2-type" evidence="13">
    <location>
        <begin position="738"/>
        <end position="766"/>
    </location>
</feature>
<feature type="region of interest" description="Disordered" evidence="12">
    <location>
        <begin position="993"/>
        <end position="1014"/>
    </location>
</feature>
<feature type="domain" description="C2H2-type" evidence="13">
    <location>
        <begin position="330"/>
        <end position="358"/>
    </location>
</feature>
<feature type="domain" description="C2H2-type" evidence="13">
    <location>
        <begin position="776"/>
        <end position="804"/>
    </location>
</feature>
<feature type="domain" description="C2H2-type" evidence="13">
    <location>
        <begin position="363"/>
        <end position="391"/>
    </location>
</feature>
<organism evidence="14 15">
    <name type="scientific">Clavelina lepadiformis</name>
    <name type="common">Light-bulb sea squirt</name>
    <name type="synonym">Ascidia lepadiformis</name>
    <dbReference type="NCBI Taxonomy" id="159417"/>
    <lineage>
        <taxon>Eukaryota</taxon>
        <taxon>Metazoa</taxon>
        <taxon>Chordata</taxon>
        <taxon>Tunicata</taxon>
        <taxon>Ascidiacea</taxon>
        <taxon>Aplousobranchia</taxon>
        <taxon>Clavelinidae</taxon>
        <taxon>Clavelina</taxon>
    </lineage>
</organism>
<evidence type="ECO:0000256" key="7">
    <source>
        <dbReference type="ARBA" id="ARBA00023015"/>
    </source>
</evidence>
<feature type="compositionally biased region" description="Low complexity" evidence="12">
    <location>
        <begin position="993"/>
        <end position="1012"/>
    </location>
</feature>
<evidence type="ECO:0000256" key="11">
    <source>
        <dbReference type="PROSITE-ProRule" id="PRU00042"/>
    </source>
</evidence>
<evidence type="ECO:0000256" key="3">
    <source>
        <dbReference type="ARBA" id="ARBA00022723"/>
    </source>
</evidence>
<evidence type="ECO:0000256" key="4">
    <source>
        <dbReference type="ARBA" id="ARBA00022737"/>
    </source>
</evidence>
<keyword evidence="9" id="KW-0804">Transcription</keyword>
<keyword evidence="7" id="KW-0805">Transcription regulation</keyword>
<keyword evidence="5 11" id="KW-0863">Zinc-finger</keyword>
<keyword evidence="6" id="KW-0862">Zinc</keyword>
<feature type="domain" description="C2H2-type" evidence="13">
    <location>
        <begin position="894"/>
        <end position="922"/>
    </location>
</feature>